<dbReference type="KEGG" id="dvv:114330522"/>
<organism evidence="4">
    <name type="scientific">Diabrotica virgifera virgifera</name>
    <name type="common">western corn rootworm</name>
    <dbReference type="NCBI Taxonomy" id="50390"/>
    <lineage>
        <taxon>Eukaryota</taxon>
        <taxon>Metazoa</taxon>
        <taxon>Ecdysozoa</taxon>
        <taxon>Arthropoda</taxon>
        <taxon>Hexapoda</taxon>
        <taxon>Insecta</taxon>
        <taxon>Pterygota</taxon>
        <taxon>Neoptera</taxon>
        <taxon>Endopterygota</taxon>
        <taxon>Coleoptera</taxon>
        <taxon>Polyphaga</taxon>
        <taxon>Cucujiformia</taxon>
        <taxon>Chrysomeloidea</taxon>
        <taxon>Chrysomelidae</taxon>
        <taxon>Galerucinae</taxon>
        <taxon>Diabroticina</taxon>
        <taxon>Diabroticites</taxon>
        <taxon>Diabrotica</taxon>
    </lineage>
</organism>
<evidence type="ECO:0000313" key="2">
    <source>
        <dbReference type="EnsemblMetazoa" id="XP_028135670.1"/>
    </source>
</evidence>
<evidence type="ECO:0000313" key="4">
    <source>
        <dbReference type="RefSeq" id="XP_028135670.1"/>
    </source>
</evidence>
<protein>
    <submittedName>
        <fullName evidence="4">Uncharacterized protein LOC114330522</fullName>
    </submittedName>
</protein>
<feature type="signal peptide" evidence="1">
    <location>
        <begin position="1"/>
        <end position="21"/>
    </location>
</feature>
<accession>A0A6P7FS94</accession>
<dbReference type="AlphaFoldDB" id="A0A6P7FS94"/>
<dbReference type="Proteomes" id="UP001652700">
    <property type="component" value="Unplaced"/>
</dbReference>
<dbReference type="PROSITE" id="PS51257">
    <property type="entry name" value="PROKAR_LIPOPROTEIN"/>
    <property type="match status" value="1"/>
</dbReference>
<dbReference type="OrthoDB" id="10481148at2759"/>
<sequence>MMNKTAVFVILVLLSVSCVKSDDNINRFRDLTRQPRILNDLLLNVQNLVSNVLNVGCTITEFFINIITSVQRFIVDKIIVALLNSIRGVLFEALAPLMDLIINIVNAIDAAIGAIFQGISNLSCGTTNGIASLINSVLRFIINI</sequence>
<evidence type="ECO:0000256" key="1">
    <source>
        <dbReference type="SAM" id="SignalP"/>
    </source>
</evidence>
<keyword evidence="3" id="KW-1185">Reference proteome</keyword>
<dbReference type="EnsemblMetazoa" id="XM_028279869.2">
    <property type="protein sequence ID" value="XP_028135670.1"/>
    <property type="gene ID" value="LOC114330522"/>
</dbReference>
<feature type="chain" id="PRO_5028219203" evidence="1">
    <location>
        <begin position="22"/>
        <end position="144"/>
    </location>
</feature>
<proteinExistence type="predicted"/>
<reference evidence="4" key="1">
    <citation type="submission" date="2025-04" db="UniProtKB">
        <authorList>
            <consortium name="RefSeq"/>
        </authorList>
    </citation>
    <scope>IDENTIFICATION</scope>
    <source>
        <tissue evidence="4">Whole insect</tissue>
    </source>
</reference>
<name>A0A6P7FS94_DIAVI</name>
<dbReference type="RefSeq" id="XP_028135670.1">
    <property type="nucleotide sequence ID" value="XM_028279869.1"/>
</dbReference>
<evidence type="ECO:0000313" key="3">
    <source>
        <dbReference type="Proteomes" id="UP001652700"/>
    </source>
</evidence>
<dbReference type="GeneID" id="114330522"/>
<dbReference type="InParanoid" id="A0A6P7FS94"/>
<reference evidence="2" key="2">
    <citation type="submission" date="2025-05" db="UniProtKB">
        <authorList>
            <consortium name="EnsemblMetazoa"/>
        </authorList>
    </citation>
    <scope>IDENTIFICATION</scope>
</reference>
<gene>
    <name evidence="4" type="primary">LOC114330522</name>
</gene>
<keyword evidence="1" id="KW-0732">Signal</keyword>